<dbReference type="GO" id="GO:0031418">
    <property type="term" value="F:L-ascorbic acid binding"/>
    <property type="evidence" value="ECO:0007669"/>
    <property type="project" value="UniProtKB-KW"/>
</dbReference>
<keyword evidence="3" id="KW-0862">Zinc</keyword>
<feature type="region of interest" description="Disordered" evidence="6">
    <location>
        <begin position="88"/>
        <end position="119"/>
    </location>
</feature>
<dbReference type="EMBL" id="BGZK01000053">
    <property type="protein sequence ID" value="GBP12845.1"/>
    <property type="molecule type" value="Genomic_DNA"/>
</dbReference>
<evidence type="ECO:0000256" key="1">
    <source>
        <dbReference type="ARBA" id="ARBA00022723"/>
    </source>
</evidence>
<feature type="compositionally biased region" description="Basic and acidic residues" evidence="6">
    <location>
        <begin position="103"/>
        <end position="119"/>
    </location>
</feature>
<evidence type="ECO:0000259" key="7">
    <source>
        <dbReference type="PROSITE" id="PS50865"/>
    </source>
</evidence>
<keyword evidence="4" id="KW-0847">Vitamin C</keyword>
<evidence type="ECO:0000256" key="2">
    <source>
        <dbReference type="ARBA" id="ARBA00022771"/>
    </source>
</evidence>
<accession>A0A4C1TFG8</accession>
<evidence type="ECO:0000256" key="6">
    <source>
        <dbReference type="SAM" id="MobiDB-lite"/>
    </source>
</evidence>
<dbReference type="Pfam" id="PF01753">
    <property type="entry name" value="zf-MYND"/>
    <property type="match status" value="1"/>
</dbReference>
<comment type="caution">
    <text evidence="8">The sequence shown here is derived from an EMBL/GenBank/DDBJ whole genome shotgun (WGS) entry which is preliminary data.</text>
</comment>
<dbReference type="GO" id="GO:0008270">
    <property type="term" value="F:zinc ion binding"/>
    <property type="evidence" value="ECO:0007669"/>
    <property type="project" value="UniProtKB-KW"/>
</dbReference>
<evidence type="ECO:0000256" key="4">
    <source>
        <dbReference type="ARBA" id="ARBA00022896"/>
    </source>
</evidence>
<keyword evidence="9" id="KW-1185">Reference proteome</keyword>
<dbReference type="PROSITE" id="PS50865">
    <property type="entry name" value="ZF_MYND_2"/>
    <property type="match status" value="1"/>
</dbReference>
<evidence type="ECO:0000313" key="9">
    <source>
        <dbReference type="Proteomes" id="UP000299102"/>
    </source>
</evidence>
<feature type="domain" description="MYND-type" evidence="7">
    <location>
        <begin position="10"/>
        <end position="46"/>
    </location>
</feature>
<name>A0A4C1TFG8_EUMVA</name>
<dbReference type="Gene3D" id="6.10.140.2220">
    <property type="match status" value="1"/>
</dbReference>
<dbReference type="GO" id="GO:0071456">
    <property type="term" value="P:cellular response to hypoxia"/>
    <property type="evidence" value="ECO:0007669"/>
    <property type="project" value="TreeGrafter"/>
</dbReference>
<proteinExistence type="predicted"/>
<dbReference type="STRING" id="151549.A0A4C1TFG8"/>
<evidence type="ECO:0000256" key="5">
    <source>
        <dbReference type="PROSITE-ProRule" id="PRU00134"/>
    </source>
</evidence>
<gene>
    <name evidence="8" type="primary">Egln1</name>
    <name evidence="8" type="ORF">EVAR_6158_1</name>
</gene>
<dbReference type="Gene3D" id="2.60.120.620">
    <property type="entry name" value="q2cbj1_9rhob like domain"/>
    <property type="match status" value="1"/>
</dbReference>
<protein>
    <submittedName>
        <fullName evidence="8">Egl nine homolog 1</fullName>
    </submittedName>
</protein>
<dbReference type="InterPro" id="IPR051559">
    <property type="entry name" value="HIF_prolyl_hydroxylases"/>
</dbReference>
<reference evidence="8 9" key="1">
    <citation type="journal article" date="2019" name="Commun. Biol.">
        <title>The bagworm genome reveals a unique fibroin gene that provides high tensile strength.</title>
        <authorList>
            <person name="Kono N."/>
            <person name="Nakamura H."/>
            <person name="Ohtoshi R."/>
            <person name="Tomita M."/>
            <person name="Numata K."/>
            <person name="Arakawa K."/>
        </authorList>
    </citation>
    <scope>NUCLEOTIDE SEQUENCE [LARGE SCALE GENOMIC DNA]</scope>
</reference>
<feature type="compositionally biased region" description="Polar residues" evidence="6">
    <location>
        <begin position="90"/>
        <end position="102"/>
    </location>
</feature>
<dbReference type="PANTHER" id="PTHR12907:SF26">
    <property type="entry name" value="HIF PROLYL HYDROXYLASE, ISOFORM C"/>
    <property type="match status" value="1"/>
</dbReference>
<evidence type="ECO:0000313" key="8">
    <source>
        <dbReference type="EMBL" id="GBP12845.1"/>
    </source>
</evidence>
<dbReference type="Proteomes" id="UP000299102">
    <property type="component" value="Unassembled WGS sequence"/>
</dbReference>
<evidence type="ECO:0000256" key="3">
    <source>
        <dbReference type="ARBA" id="ARBA00022833"/>
    </source>
</evidence>
<dbReference type="AlphaFoldDB" id="A0A4C1TFG8"/>
<dbReference type="GO" id="GO:0008198">
    <property type="term" value="F:ferrous iron binding"/>
    <property type="evidence" value="ECO:0007669"/>
    <property type="project" value="TreeGrafter"/>
</dbReference>
<dbReference type="InterPro" id="IPR002893">
    <property type="entry name" value="Znf_MYND"/>
</dbReference>
<sequence>MNQEVIVECCAVCNLKSSLRCAQCQNIYYCNRVHQRQDWKRHKSDCKKILNDTQRNCVTSPEKNNEINTVVSEETVCKFRHVEVSEKGTLPQSKSVEGTSEISSEKDQKTHIISQKDTKHSDKIVSNVVKHVENNVNKCNVEKTAKEYSGSDAITYEGSSENEILSTSAQQLSSPNYSETNSSSVNVLKTINRSEEPKMPEMSAISENSRAHKDYPEGMLRGNMAPFCHNRNTFVMDSTDPHYEICQSVIRDMTAYGVCVLDNFLGRERGMLVLKEVLNMYRSGIFQAGQLVSNPGRQAETQTIRSDRITWIDGKEPQCYHIGQLIQQVDNIILRANKLPNNGKMGDYIINGRTKRLRGYIGLYRTNGFRCVMRELSRAGPDLPYGFLGFSPGPRGFKEPLAKSRQSEIDEMRKNSVYGKTLEWICHQRYSQWTTTQEDLQENNALLSETPATH</sequence>
<keyword evidence="2 5" id="KW-0863">Zinc-finger</keyword>
<dbReference type="OrthoDB" id="76265at2759"/>
<dbReference type="PANTHER" id="PTHR12907">
    <property type="entry name" value="EGL NINE HOMOLOG-RELATED"/>
    <property type="match status" value="1"/>
</dbReference>
<dbReference type="SUPFAM" id="SSF144232">
    <property type="entry name" value="HIT/MYND zinc finger-like"/>
    <property type="match status" value="1"/>
</dbReference>
<keyword evidence="1" id="KW-0479">Metal-binding</keyword>
<dbReference type="GO" id="GO:0031543">
    <property type="term" value="F:peptidyl-proline dioxygenase activity"/>
    <property type="evidence" value="ECO:0007669"/>
    <property type="project" value="TreeGrafter"/>
</dbReference>
<organism evidence="8 9">
    <name type="scientific">Eumeta variegata</name>
    <name type="common">Bagworm moth</name>
    <name type="synonym">Eumeta japonica</name>
    <dbReference type="NCBI Taxonomy" id="151549"/>
    <lineage>
        <taxon>Eukaryota</taxon>
        <taxon>Metazoa</taxon>
        <taxon>Ecdysozoa</taxon>
        <taxon>Arthropoda</taxon>
        <taxon>Hexapoda</taxon>
        <taxon>Insecta</taxon>
        <taxon>Pterygota</taxon>
        <taxon>Neoptera</taxon>
        <taxon>Endopterygota</taxon>
        <taxon>Lepidoptera</taxon>
        <taxon>Glossata</taxon>
        <taxon>Ditrysia</taxon>
        <taxon>Tineoidea</taxon>
        <taxon>Psychidae</taxon>
        <taxon>Oiketicinae</taxon>
        <taxon>Eumeta</taxon>
    </lineage>
</organism>